<dbReference type="Gene3D" id="2.160.20.20">
    <property type="match status" value="1"/>
</dbReference>
<accession>A0ABV4U273</accession>
<organism evidence="3 4">
    <name type="scientific">Natronomicrosphaera hydrolytica</name>
    <dbReference type="NCBI Taxonomy" id="3242702"/>
    <lineage>
        <taxon>Bacteria</taxon>
        <taxon>Pseudomonadati</taxon>
        <taxon>Planctomycetota</taxon>
        <taxon>Phycisphaerae</taxon>
        <taxon>Phycisphaerales</taxon>
        <taxon>Phycisphaeraceae</taxon>
        <taxon>Natronomicrosphaera</taxon>
    </lineage>
</organism>
<keyword evidence="2" id="KW-0732">Signal</keyword>
<gene>
    <name evidence="3" type="ORF">ACERK3_01575</name>
</gene>
<evidence type="ECO:0000256" key="1">
    <source>
        <dbReference type="SAM" id="MobiDB-lite"/>
    </source>
</evidence>
<reference evidence="3 4" key="1">
    <citation type="submission" date="2024-08" db="EMBL/GenBank/DDBJ databases">
        <title>Whole-genome sequencing of halo(alkali)philic microorganisms from hypersaline lakes.</title>
        <authorList>
            <person name="Sorokin D.Y."/>
            <person name="Merkel A.Y."/>
            <person name="Messina E."/>
            <person name="Yakimov M."/>
        </authorList>
    </citation>
    <scope>NUCLEOTIDE SEQUENCE [LARGE SCALE GENOMIC DNA]</scope>
    <source>
        <strain evidence="3 4">AB-hyl4</strain>
    </source>
</reference>
<protein>
    <recommendedName>
        <fullName evidence="5">PEP-CTERM protein-sorting domain-containing protein</fullName>
    </recommendedName>
</protein>
<sequence length="504" mass="52584">MAAMGLLLAAMPMPLHANDVTFEDGGEHDFSDGAENDRWNVDVRDSDSDDPTTLNVLDGAWIDALNVWGTSLLEFQSGATTNTLDTNDSSSATLDGGTYEGSVSARDDSQITILGGTFEGRVTANRTHIHVHAGTFEDRIRGFASGGVLTASGQDIVAQGVRAEFGGTVNIEAGTYGGDGIYALHDSSTFNISGGTFTDQVRSQDSSNLNISGGIFQQRVSMQDNSIGNVTGGTLNGTVRVQHNAEATFSGGTINRLEARDGPAQATLSDDVIVDDLRVMHDATMHIVGGTFTSAGSGLFVDNTGTANISGGSFDMSIWARDEGVINISGGEFNSLLSAEADGVINLSDSITVGSDLRLSGRGLLNLGQSRLTASSFTVNVSEDGRPTLQLTLVDDMFDGEQLPFITVLGEDGLTLNTFDLVLNPEVTLGGGSWQEGSDLLLMTYNGVVSGTPALGEVSGVASYGDLLVEDGEVWLTNVNVVPEPGSLGLASLGGLLLLVRRRG</sequence>
<feature type="region of interest" description="Disordered" evidence="1">
    <location>
        <begin position="24"/>
        <end position="50"/>
    </location>
</feature>
<dbReference type="Proteomes" id="UP001575105">
    <property type="component" value="Unassembled WGS sequence"/>
</dbReference>
<feature type="compositionally biased region" description="Basic and acidic residues" evidence="1">
    <location>
        <begin position="25"/>
        <end position="46"/>
    </location>
</feature>
<feature type="region of interest" description="Disordered" evidence="1">
    <location>
        <begin position="80"/>
        <end position="103"/>
    </location>
</feature>
<evidence type="ECO:0000313" key="3">
    <source>
        <dbReference type="EMBL" id="MFA9476973.1"/>
    </source>
</evidence>
<dbReference type="EMBL" id="JBGUBD010000001">
    <property type="protein sequence ID" value="MFA9476973.1"/>
    <property type="molecule type" value="Genomic_DNA"/>
</dbReference>
<name>A0ABV4U273_9BACT</name>
<evidence type="ECO:0008006" key="5">
    <source>
        <dbReference type="Google" id="ProtNLM"/>
    </source>
</evidence>
<feature type="chain" id="PRO_5046987438" description="PEP-CTERM protein-sorting domain-containing protein" evidence="2">
    <location>
        <begin position="18"/>
        <end position="504"/>
    </location>
</feature>
<dbReference type="InterPro" id="IPR011050">
    <property type="entry name" value="Pectin_lyase_fold/virulence"/>
</dbReference>
<comment type="caution">
    <text evidence="3">The sequence shown here is derived from an EMBL/GenBank/DDBJ whole genome shotgun (WGS) entry which is preliminary data.</text>
</comment>
<proteinExistence type="predicted"/>
<keyword evidence="4" id="KW-1185">Reference proteome</keyword>
<dbReference type="InterPro" id="IPR012332">
    <property type="entry name" value="Autotransporter_pectin_lyase_C"/>
</dbReference>
<dbReference type="RefSeq" id="WP_425343898.1">
    <property type="nucleotide sequence ID" value="NZ_JBGUBD010000001.1"/>
</dbReference>
<dbReference type="SUPFAM" id="SSF51126">
    <property type="entry name" value="Pectin lyase-like"/>
    <property type="match status" value="1"/>
</dbReference>
<evidence type="ECO:0000256" key="2">
    <source>
        <dbReference type="SAM" id="SignalP"/>
    </source>
</evidence>
<feature type="signal peptide" evidence="2">
    <location>
        <begin position="1"/>
        <end position="17"/>
    </location>
</feature>
<evidence type="ECO:0000313" key="4">
    <source>
        <dbReference type="Proteomes" id="UP001575105"/>
    </source>
</evidence>
<feature type="compositionally biased region" description="Low complexity" evidence="1">
    <location>
        <begin position="80"/>
        <end position="95"/>
    </location>
</feature>